<comment type="caution">
    <text evidence="1">The sequence shown here is derived from an EMBL/GenBank/DDBJ whole genome shotgun (WGS) entry which is preliminary data.</text>
</comment>
<dbReference type="EMBL" id="CM023484">
    <property type="protein sequence ID" value="KAH6934027.1"/>
    <property type="molecule type" value="Genomic_DNA"/>
</dbReference>
<evidence type="ECO:0000313" key="1">
    <source>
        <dbReference type="EMBL" id="KAH6934027.1"/>
    </source>
</evidence>
<dbReference type="Proteomes" id="UP000821845">
    <property type="component" value="Chromosome 4"/>
</dbReference>
<evidence type="ECO:0000313" key="2">
    <source>
        <dbReference type="Proteomes" id="UP000821845"/>
    </source>
</evidence>
<sequence length="139" mass="15659">MASLTAQVPEYAEQLARQNWHASCDQVQVTLSIKKTWNLLRALLEDALNKTYEREHLRLLALNYDGSEEDLFHQLCEKFRGASQPATTLPPFKEYESPPSTALYQPGTLAELHAAIAKVMRSTSPDKDDCHQRSATATQ</sequence>
<proteinExistence type="predicted"/>
<name>A0ACB7SLM1_HYAAI</name>
<reference evidence="1" key="1">
    <citation type="submission" date="2020-05" db="EMBL/GenBank/DDBJ databases">
        <title>Large-scale comparative analyses of tick genomes elucidate their genetic diversity and vector capacities.</title>
        <authorList>
            <person name="Jia N."/>
            <person name="Wang J."/>
            <person name="Shi W."/>
            <person name="Du L."/>
            <person name="Sun Y."/>
            <person name="Zhan W."/>
            <person name="Jiang J."/>
            <person name="Wang Q."/>
            <person name="Zhang B."/>
            <person name="Ji P."/>
            <person name="Sakyi L.B."/>
            <person name="Cui X."/>
            <person name="Yuan T."/>
            <person name="Jiang B."/>
            <person name="Yang W."/>
            <person name="Lam T.T.-Y."/>
            <person name="Chang Q."/>
            <person name="Ding S."/>
            <person name="Wang X."/>
            <person name="Zhu J."/>
            <person name="Ruan X."/>
            <person name="Zhao L."/>
            <person name="Wei J."/>
            <person name="Que T."/>
            <person name="Du C."/>
            <person name="Cheng J."/>
            <person name="Dai P."/>
            <person name="Han X."/>
            <person name="Huang E."/>
            <person name="Gao Y."/>
            <person name="Liu J."/>
            <person name="Shao H."/>
            <person name="Ye R."/>
            <person name="Li L."/>
            <person name="Wei W."/>
            <person name="Wang X."/>
            <person name="Wang C."/>
            <person name="Yang T."/>
            <person name="Huo Q."/>
            <person name="Li W."/>
            <person name="Guo W."/>
            <person name="Chen H."/>
            <person name="Zhou L."/>
            <person name="Ni X."/>
            <person name="Tian J."/>
            <person name="Zhou Y."/>
            <person name="Sheng Y."/>
            <person name="Liu T."/>
            <person name="Pan Y."/>
            <person name="Xia L."/>
            <person name="Li J."/>
            <person name="Zhao F."/>
            <person name="Cao W."/>
        </authorList>
    </citation>
    <scope>NUCLEOTIDE SEQUENCE</scope>
    <source>
        <strain evidence="1">Hyas-2018</strain>
    </source>
</reference>
<protein>
    <submittedName>
        <fullName evidence="1">Uncharacterized protein</fullName>
    </submittedName>
</protein>
<accession>A0ACB7SLM1</accession>
<gene>
    <name evidence="1" type="ORF">HPB50_019511</name>
</gene>
<keyword evidence="2" id="KW-1185">Reference proteome</keyword>
<organism evidence="1 2">
    <name type="scientific">Hyalomma asiaticum</name>
    <name type="common">Tick</name>
    <dbReference type="NCBI Taxonomy" id="266040"/>
    <lineage>
        <taxon>Eukaryota</taxon>
        <taxon>Metazoa</taxon>
        <taxon>Ecdysozoa</taxon>
        <taxon>Arthropoda</taxon>
        <taxon>Chelicerata</taxon>
        <taxon>Arachnida</taxon>
        <taxon>Acari</taxon>
        <taxon>Parasitiformes</taxon>
        <taxon>Ixodida</taxon>
        <taxon>Ixodoidea</taxon>
        <taxon>Ixodidae</taxon>
        <taxon>Hyalomminae</taxon>
        <taxon>Hyalomma</taxon>
    </lineage>
</organism>